<organism evidence="1">
    <name type="scientific">Acinetobacter indicus</name>
    <dbReference type="NCBI Taxonomy" id="756892"/>
    <lineage>
        <taxon>Bacteria</taxon>
        <taxon>Pseudomonadati</taxon>
        <taxon>Pseudomonadota</taxon>
        <taxon>Gammaproteobacteria</taxon>
        <taxon>Moraxellales</taxon>
        <taxon>Moraxellaceae</taxon>
        <taxon>Acinetobacter</taxon>
    </lineage>
</organism>
<sequence length="75" mass="8345">MVKAFDNSVINKTATIIPSITQSGLKVINQSKCFVGVDNFEKDLEHLNYLKPQGLGTLHLTKWLPEGAKVHPIQE</sequence>
<name>A0A173DXJ5_9GAMM</name>
<reference evidence="1" key="1">
    <citation type="submission" date="2016-02" db="EMBL/GenBank/DDBJ databases">
        <title>OXA-23 mediated carbapenem resistance in Acinetobacter indicus-like isolates from the nose of two calves.</title>
        <authorList>
            <person name="Klotz P."/>
            <person name="Goetting S."/>
            <person name="Leidner U."/>
            <person name="Semmler T."/>
            <person name="Scheufen S."/>
            <person name="Ewers C."/>
        </authorList>
    </citation>
    <scope>NUCLEOTIDE SEQUENCE</scope>
    <source>
        <strain evidence="1">IHIT27630</strain>
    </source>
</reference>
<proteinExistence type="predicted"/>
<protein>
    <submittedName>
        <fullName evidence="1">Uncharacterized protein</fullName>
    </submittedName>
</protein>
<evidence type="ECO:0000313" key="1">
    <source>
        <dbReference type="EMBL" id="ANG65639.1"/>
    </source>
</evidence>
<dbReference type="AlphaFoldDB" id="A0A173DXJ5"/>
<accession>A0A173DXJ5</accession>
<dbReference type="EMBL" id="KU833219">
    <property type="protein sequence ID" value="ANG65639.1"/>
    <property type="molecule type" value="Genomic_DNA"/>
</dbReference>